<keyword evidence="7" id="KW-0413">Isomerase</keyword>
<evidence type="ECO:0000256" key="4">
    <source>
        <dbReference type="ARBA" id="ARBA00023157"/>
    </source>
</evidence>
<dbReference type="PROSITE" id="PS51352">
    <property type="entry name" value="THIOREDOXIN_2"/>
    <property type="match status" value="1"/>
</dbReference>
<accession>A0A3N4Z9X4</accession>
<dbReference type="Pfam" id="PF13462">
    <property type="entry name" value="Thioredoxin_4"/>
    <property type="match status" value="1"/>
</dbReference>
<dbReference type="AlphaFoldDB" id="A0A3N4Z9X4"/>
<keyword evidence="2" id="KW-0732">Signal</keyword>
<dbReference type="InterPro" id="IPR013766">
    <property type="entry name" value="Thioredoxin_domain"/>
</dbReference>
<keyword evidence="5" id="KW-0676">Redox-active center</keyword>
<dbReference type="InterPro" id="IPR036249">
    <property type="entry name" value="Thioredoxin-like_sf"/>
</dbReference>
<dbReference type="Proteomes" id="UP000280726">
    <property type="component" value="Unassembled WGS sequence"/>
</dbReference>
<organism evidence="7 8">
    <name type="scientific">Georgenia muralis</name>
    <dbReference type="NCBI Taxonomy" id="154117"/>
    <lineage>
        <taxon>Bacteria</taxon>
        <taxon>Bacillati</taxon>
        <taxon>Actinomycetota</taxon>
        <taxon>Actinomycetes</taxon>
        <taxon>Micrococcales</taxon>
        <taxon>Bogoriellaceae</taxon>
        <taxon>Georgenia</taxon>
    </lineage>
</organism>
<dbReference type="OrthoDB" id="117402at2"/>
<dbReference type="GO" id="GO:0016853">
    <property type="term" value="F:isomerase activity"/>
    <property type="evidence" value="ECO:0007669"/>
    <property type="project" value="UniProtKB-KW"/>
</dbReference>
<dbReference type="InterPro" id="IPR012336">
    <property type="entry name" value="Thioredoxin-like_fold"/>
</dbReference>
<keyword evidence="8" id="KW-1185">Reference proteome</keyword>
<gene>
    <name evidence="7" type="ORF">EDD32_2559</name>
</gene>
<dbReference type="SUPFAM" id="SSF52833">
    <property type="entry name" value="Thioredoxin-like"/>
    <property type="match status" value="1"/>
</dbReference>
<dbReference type="Gene3D" id="3.40.30.10">
    <property type="entry name" value="Glutaredoxin"/>
    <property type="match status" value="1"/>
</dbReference>
<evidence type="ECO:0000259" key="6">
    <source>
        <dbReference type="PROSITE" id="PS51352"/>
    </source>
</evidence>
<feature type="domain" description="Thioredoxin" evidence="6">
    <location>
        <begin position="40"/>
        <end position="206"/>
    </location>
</feature>
<evidence type="ECO:0000256" key="2">
    <source>
        <dbReference type="ARBA" id="ARBA00022729"/>
    </source>
</evidence>
<comment type="similarity">
    <text evidence="1">Belongs to the thioredoxin family. DsbA subfamily.</text>
</comment>
<reference evidence="7 8" key="1">
    <citation type="submission" date="2018-11" db="EMBL/GenBank/DDBJ databases">
        <title>Sequencing the genomes of 1000 actinobacteria strains.</title>
        <authorList>
            <person name="Klenk H.-P."/>
        </authorList>
    </citation>
    <scope>NUCLEOTIDE SEQUENCE [LARGE SCALE GENOMIC DNA]</scope>
    <source>
        <strain evidence="7 8">DSM 14418</strain>
    </source>
</reference>
<dbReference type="RefSeq" id="WP_123918030.1">
    <property type="nucleotide sequence ID" value="NZ_RKRA01000001.1"/>
</dbReference>
<comment type="caution">
    <text evidence="7">The sequence shown here is derived from an EMBL/GenBank/DDBJ whole genome shotgun (WGS) entry which is preliminary data.</text>
</comment>
<dbReference type="EMBL" id="RKRA01000001">
    <property type="protein sequence ID" value="RPF28050.1"/>
    <property type="molecule type" value="Genomic_DNA"/>
</dbReference>
<proteinExistence type="inferred from homology"/>
<keyword evidence="4" id="KW-1015">Disulfide bond</keyword>
<keyword evidence="3" id="KW-0560">Oxidoreductase</keyword>
<sequence>MPAASARRVPAWLVPAAIVLVALVLLVVSVVGGDDEGAAQQPAATAPSDAPVADVVEPEQQTLEMARREEGDALAYGPVDAPVTLVVYNDFQCPFCAVWAKDTEPTMMEYADAGDLRIEWRDINAFGPVSVRAAQAAYAAGEQDAYVEYHHALFEGGEKRPADELTDEALIALAGELGLDVERFTADLDSPEVAAGVQANVDEAAAIGVYSTPAFLLGGTPILGAQPTEVFVQAHEEALAKAQG</sequence>
<dbReference type="PANTHER" id="PTHR13887">
    <property type="entry name" value="GLUTATHIONE S-TRANSFERASE KAPPA"/>
    <property type="match status" value="1"/>
</dbReference>
<evidence type="ECO:0000313" key="7">
    <source>
        <dbReference type="EMBL" id="RPF28050.1"/>
    </source>
</evidence>
<dbReference type="GO" id="GO:0016491">
    <property type="term" value="F:oxidoreductase activity"/>
    <property type="evidence" value="ECO:0007669"/>
    <property type="project" value="UniProtKB-KW"/>
</dbReference>
<name>A0A3N4Z9X4_9MICO</name>
<evidence type="ECO:0000313" key="8">
    <source>
        <dbReference type="Proteomes" id="UP000280726"/>
    </source>
</evidence>
<evidence type="ECO:0000256" key="3">
    <source>
        <dbReference type="ARBA" id="ARBA00023002"/>
    </source>
</evidence>
<protein>
    <submittedName>
        <fullName evidence="7">Protein-disulfide isomerase</fullName>
    </submittedName>
</protein>
<evidence type="ECO:0000256" key="1">
    <source>
        <dbReference type="ARBA" id="ARBA00005791"/>
    </source>
</evidence>
<dbReference type="PANTHER" id="PTHR13887:SF14">
    <property type="entry name" value="DISULFIDE BOND FORMATION PROTEIN D"/>
    <property type="match status" value="1"/>
</dbReference>
<evidence type="ECO:0000256" key="5">
    <source>
        <dbReference type="ARBA" id="ARBA00023284"/>
    </source>
</evidence>